<evidence type="ECO:0000313" key="3">
    <source>
        <dbReference type="Proteomes" id="UP000001035"/>
    </source>
</evidence>
<keyword evidence="3" id="KW-1185">Reference proteome</keyword>
<evidence type="ECO:0000313" key="2">
    <source>
        <dbReference type="EMBL" id="CAR53289.1"/>
    </source>
</evidence>
<dbReference type="EMBL" id="AM747720">
    <property type="protein sequence ID" value="CAR53289.1"/>
    <property type="molecule type" value="Genomic_DNA"/>
</dbReference>
<protein>
    <submittedName>
        <fullName evidence="2">Uncharacterized protein</fullName>
    </submittedName>
</protein>
<accession>B4EB70</accession>
<evidence type="ECO:0000256" key="1">
    <source>
        <dbReference type="SAM" id="MobiDB-lite"/>
    </source>
</evidence>
<dbReference type="AlphaFoldDB" id="B4EB70"/>
<dbReference type="HOGENOM" id="CLU_2749918_0_0_4"/>
<proteinExistence type="predicted"/>
<reference evidence="2 3" key="1">
    <citation type="journal article" date="2009" name="J. Bacteriol.">
        <title>The genome of Burkholderia cenocepacia J2315, an epidemic pathogen of cystic fibrosis patients.</title>
        <authorList>
            <person name="Holden M.T."/>
            <person name="Seth-Smith H.M."/>
            <person name="Crossman L.C."/>
            <person name="Sebaihia M."/>
            <person name="Bentley S.D."/>
            <person name="Cerdeno-Tarraga A.M."/>
            <person name="Thomson N.R."/>
            <person name="Bason N."/>
            <person name="Quail M.A."/>
            <person name="Sharp S."/>
            <person name="Cherevach I."/>
            <person name="Churcher C."/>
            <person name="Goodhead I."/>
            <person name="Hauser H."/>
            <person name="Holroyd N."/>
            <person name="Mungall K."/>
            <person name="Scott P."/>
            <person name="Walker D."/>
            <person name="White B."/>
            <person name="Rose H."/>
            <person name="Iversen P."/>
            <person name="Mil-Homens D."/>
            <person name="Rocha E.P."/>
            <person name="Fialho A.M."/>
            <person name="Baldwin A."/>
            <person name="Dowson C."/>
            <person name="Barrell B.G."/>
            <person name="Govan J.R."/>
            <person name="Vandamme P."/>
            <person name="Hart C.A."/>
            <person name="Mahenthiralingam E."/>
            <person name="Parkhill J."/>
        </authorList>
    </citation>
    <scope>NUCLEOTIDE SEQUENCE [LARGE SCALE GENOMIC DNA]</scope>
    <source>
        <strain evidence="3">ATCC BAA-245 / DSM 16553 / LMG 16656 / NCTC 13227 / J2315 / CF5610</strain>
    </source>
</reference>
<organism evidence="2 3">
    <name type="scientific">Burkholderia cenocepacia (strain ATCC BAA-245 / DSM 16553 / LMG 16656 / NCTC 13227 / J2315 / CF5610)</name>
    <name type="common">Burkholderia cepacia (strain J2315)</name>
    <dbReference type="NCBI Taxonomy" id="216591"/>
    <lineage>
        <taxon>Bacteria</taxon>
        <taxon>Pseudomonadati</taxon>
        <taxon>Pseudomonadota</taxon>
        <taxon>Betaproteobacteria</taxon>
        <taxon>Burkholderiales</taxon>
        <taxon>Burkholderiaceae</taxon>
        <taxon>Burkholderia</taxon>
        <taxon>Burkholderia cepacia complex</taxon>
    </lineage>
</organism>
<sequence length="70" mass="8234">MPIEGEARASSEIIARGVEQQHASVIKLIRRYEKRFERFGKIRFEIRARRSGQHGGGDVDLRMRMTVRRH</sequence>
<feature type="region of interest" description="Disordered" evidence="1">
    <location>
        <begin position="51"/>
        <end position="70"/>
    </location>
</feature>
<gene>
    <name evidence="2" type="ORF">BCAL2971b</name>
</gene>
<name>B4EB70_BURCJ</name>
<dbReference type="Proteomes" id="UP000001035">
    <property type="component" value="Chromosome 1"/>
</dbReference>
<dbReference type="KEGG" id="bcj:BCAL2971b"/>